<name>A0AAV7W9L9_PLEWA</name>
<proteinExistence type="predicted"/>
<protein>
    <submittedName>
        <fullName evidence="2">Uncharacterized protein</fullName>
    </submittedName>
</protein>
<dbReference type="AlphaFoldDB" id="A0AAV7W9L9"/>
<feature type="compositionally biased region" description="Low complexity" evidence="1">
    <location>
        <begin position="137"/>
        <end position="148"/>
    </location>
</feature>
<evidence type="ECO:0000313" key="3">
    <source>
        <dbReference type="Proteomes" id="UP001066276"/>
    </source>
</evidence>
<dbReference type="EMBL" id="JANPWB010000002">
    <property type="protein sequence ID" value="KAJ1209774.1"/>
    <property type="molecule type" value="Genomic_DNA"/>
</dbReference>
<evidence type="ECO:0000313" key="2">
    <source>
        <dbReference type="EMBL" id="KAJ1209774.1"/>
    </source>
</evidence>
<reference evidence="2" key="1">
    <citation type="journal article" date="2022" name="bioRxiv">
        <title>Sequencing and chromosome-scale assembly of the giantPleurodeles waltlgenome.</title>
        <authorList>
            <person name="Brown T."/>
            <person name="Elewa A."/>
            <person name="Iarovenko S."/>
            <person name="Subramanian E."/>
            <person name="Araus A.J."/>
            <person name="Petzold A."/>
            <person name="Susuki M."/>
            <person name="Suzuki K.-i.T."/>
            <person name="Hayashi T."/>
            <person name="Toyoda A."/>
            <person name="Oliveira C."/>
            <person name="Osipova E."/>
            <person name="Leigh N.D."/>
            <person name="Simon A."/>
            <person name="Yun M.H."/>
        </authorList>
    </citation>
    <scope>NUCLEOTIDE SEQUENCE</scope>
    <source>
        <strain evidence="2">20211129_DDA</strain>
        <tissue evidence="2">Liver</tissue>
    </source>
</reference>
<accession>A0AAV7W9L9</accession>
<keyword evidence="3" id="KW-1185">Reference proteome</keyword>
<feature type="region of interest" description="Disordered" evidence="1">
    <location>
        <begin position="131"/>
        <end position="183"/>
    </location>
</feature>
<organism evidence="2 3">
    <name type="scientific">Pleurodeles waltl</name>
    <name type="common">Iberian ribbed newt</name>
    <dbReference type="NCBI Taxonomy" id="8319"/>
    <lineage>
        <taxon>Eukaryota</taxon>
        <taxon>Metazoa</taxon>
        <taxon>Chordata</taxon>
        <taxon>Craniata</taxon>
        <taxon>Vertebrata</taxon>
        <taxon>Euteleostomi</taxon>
        <taxon>Amphibia</taxon>
        <taxon>Batrachia</taxon>
        <taxon>Caudata</taxon>
        <taxon>Salamandroidea</taxon>
        <taxon>Salamandridae</taxon>
        <taxon>Pleurodelinae</taxon>
        <taxon>Pleurodeles</taxon>
    </lineage>
</organism>
<dbReference type="Proteomes" id="UP001066276">
    <property type="component" value="Chromosome 1_2"/>
</dbReference>
<feature type="region of interest" description="Disordered" evidence="1">
    <location>
        <begin position="78"/>
        <end position="100"/>
    </location>
</feature>
<sequence length="392" mass="42809">MTEWLPFEEEEIELGFEDALGPQLGAGLSEMINASVQHSLSRALAVSVPQGINQAVFAALKPLTQQFDSFVKKQGLAPLPEEKVREDPEVATTPQVSSWPHDDALSALAKASADHVYCSLPSTSKGPFLEVADSSDSDSSSSKSSHSSGTLRKRKRARKSSYSQGKERSHSPSNPFQFNPEDIIHPRSADWAPAQAVADYLHDKLRKGFDKEVCNRLRAECPGPEIPDKVAETPDIDPSMLTFLKKFAKDPKKGIDRAWRSCQDKLLDLAGPLAKILEMPLRAKESGEPVDSHTLAEWTQRAICLLGNANCATSSERRKSLLMRIDPTLTELAAADAGPLANGRLFGDKFVKDVAKYVTIFTTLDKAQANLKKVFHSGVFGRAGRGSDQKGE</sequence>
<gene>
    <name evidence="2" type="ORF">NDU88_005147</name>
</gene>
<comment type="caution">
    <text evidence="2">The sequence shown here is derived from an EMBL/GenBank/DDBJ whole genome shotgun (WGS) entry which is preliminary data.</text>
</comment>
<evidence type="ECO:0000256" key="1">
    <source>
        <dbReference type="SAM" id="MobiDB-lite"/>
    </source>
</evidence>